<dbReference type="AlphaFoldDB" id="A0A3L8D4W9"/>
<evidence type="ECO:0000313" key="4">
    <source>
        <dbReference type="EMBL" id="RLU15495.1"/>
    </source>
</evidence>
<feature type="transmembrane region" description="Helical" evidence="3">
    <location>
        <begin position="34"/>
        <end position="58"/>
    </location>
</feature>
<name>A0A3L8D4W9_OOCBI</name>
<keyword evidence="3" id="KW-0812">Transmembrane</keyword>
<gene>
    <name evidence="4" type="ORF">DMN91_012489</name>
</gene>
<dbReference type="PANTHER" id="PTHR10264:SF127">
    <property type="entry name" value="PODOCIN"/>
    <property type="match status" value="1"/>
</dbReference>
<evidence type="ECO:0000313" key="5">
    <source>
        <dbReference type="Proteomes" id="UP000279307"/>
    </source>
</evidence>
<comment type="caution">
    <text evidence="4">The sequence shown here is derived from an EMBL/GenBank/DDBJ whole genome shotgun (WGS) entry which is preliminary data.</text>
</comment>
<dbReference type="InterPro" id="IPR043202">
    <property type="entry name" value="Band-7_stomatin-like"/>
</dbReference>
<protein>
    <submittedName>
        <fullName evidence="4">Uncharacterized protein</fullName>
    </submittedName>
</protein>
<evidence type="ECO:0000256" key="1">
    <source>
        <dbReference type="ARBA" id="ARBA00004370"/>
    </source>
</evidence>
<reference evidence="4 5" key="1">
    <citation type="journal article" date="2018" name="Genome Res.">
        <title>The genomic architecture and molecular evolution of ant odorant receptors.</title>
        <authorList>
            <person name="McKenzie S.K."/>
            <person name="Kronauer D.J.C."/>
        </authorList>
    </citation>
    <scope>NUCLEOTIDE SEQUENCE [LARGE SCALE GENOMIC DNA]</scope>
    <source>
        <strain evidence="4">Clonal line C1</strain>
    </source>
</reference>
<proteinExistence type="predicted"/>
<accession>A0A3L8D4W9</accession>
<comment type="subcellular location">
    <subcellularLocation>
        <location evidence="1">Membrane</location>
    </subcellularLocation>
</comment>
<evidence type="ECO:0000256" key="2">
    <source>
        <dbReference type="ARBA" id="ARBA00023136"/>
    </source>
</evidence>
<dbReference type="Proteomes" id="UP000279307">
    <property type="component" value="Chromosome 13"/>
</dbReference>
<organism evidence="4 5">
    <name type="scientific">Ooceraea biroi</name>
    <name type="common">Clonal raider ant</name>
    <name type="synonym">Cerapachys biroi</name>
    <dbReference type="NCBI Taxonomy" id="2015173"/>
    <lineage>
        <taxon>Eukaryota</taxon>
        <taxon>Metazoa</taxon>
        <taxon>Ecdysozoa</taxon>
        <taxon>Arthropoda</taxon>
        <taxon>Hexapoda</taxon>
        <taxon>Insecta</taxon>
        <taxon>Pterygota</taxon>
        <taxon>Neoptera</taxon>
        <taxon>Endopterygota</taxon>
        <taxon>Hymenoptera</taxon>
        <taxon>Apocrita</taxon>
        <taxon>Aculeata</taxon>
        <taxon>Formicoidea</taxon>
        <taxon>Formicidae</taxon>
        <taxon>Dorylinae</taxon>
        <taxon>Ooceraea</taxon>
    </lineage>
</organism>
<keyword evidence="2 3" id="KW-0472">Membrane</keyword>
<dbReference type="EMBL" id="QOIP01000013">
    <property type="protein sequence ID" value="RLU15495.1"/>
    <property type="molecule type" value="Genomic_DNA"/>
</dbReference>
<dbReference type="PANTHER" id="PTHR10264">
    <property type="entry name" value="BAND 7 PROTEIN-RELATED"/>
    <property type="match status" value="1"/>
</dbReference>
<evidence type="ECO:0000256" key="3">
    <source>
        <dbReference type="SAM" id="Phobius"/>
    </source>
</evidence>
<keyword evidence="3" id="KW-1133">Transmembrane helix</keyword>
<dbReference type="GO" id="GO:0005886">
    <property type="term" value="C:plasma membrane"/>
    <property type="evidence" value="ECO:0007669"/>
    <property type="project" value="InterPro"/>
</dbReference>
<sequence>MGLHRDGNSIFHYTDAAANADDSAQGDTTTCGNILVVLSWIIVIITMPFSLFVCFKVVQEYERAVIFRLGRLLSGGAKGPGSIQLNNSVGAFIVLLHDFFLLNLLHPAVCGQLRARRPANADVRCTAARGK</sequence>